<keyword evidence="6" id="KW-0695">RNA-directed DNA polymerase</keyword>
<feature type="compositionally biased region" description="Polar residues" evidence="7">
    <location>
        <begin position="1554"/>
        <end position="1563"/>
    </location>
</feature>
<evidence type="ECO:0000256" key="2">
    <source>
        <dbReference type="ARBA" id="ARBA00022695"/>
    </source>
</evidence>
<dbReference type="GO" id="GO:0003676">
    <property type="term" value="F:nucleic acid binding"/>
    <property type="evidence" value="ECO:0007669"/>
    <property type="project" value="InterPro"/>
</dbReference>
<dbReference type="FunFam" id="3.30.420.10:FF:000493">
    <property type="match status" value="1"/>
</dbReference>
<gene>
    <name evidence="9" type="ORF">MEDL_47309</name>
</gene>
<feature type="region of interest" description="Disordered" evidence="7">
    <location>
        <begin position="1503"/>
        <end position="1613"/>
    </location>
</feature>
<dbReference type="Pfam" id="PF00078">
    <property type="entry name" value="RVT_1"/>
    <property type="match status" value="1"/>
</dbReference>
<feature type="compositionally biased region" description="Polar residues" evidence="7">
    <location>
        <begin position="1571"/>
        <end position="1587"/>
    </location>
</feature>
<dbReference type="GO" id="GO:0016787">
    <property type="term" value="F:hydrolase activity"/>
    <property type="evidence" value="ECO:0007669"/>
    <property type="project" value="UniProtKB-KW"/>
</dbReference>
<dbReference type="PANTHER" id="PTHR37984">
    <property type="entry name" value="PROTEIN CBG26694"/>
    <property type="match status" value="1"/>
</dbReference>
<keyword evidence="4" id="KW-0255">Endonuclease</keyword>
<evidence type="ECO:0000256" key="7">
    <source>
        <dbReference type="SAM" id="MobiDB-lite"/>
    </source>
</evidence>
<dbReference type="Gene3D" id="3.30.70.270">
    <property type="match status" value="2"/>
</dbReference>
<organism evidence="9 10">
    <name type="scientific">Mytilus edulis</name>
    <name type="common">Blue mussel</name>
    <dbReference type="NCBI Taxonomy" id="6550"/>
    <lineage>
        <taxon>Eukaryota</taxon>
        <taxon>Metazoa</taxon>
        <taxon>Spiralia</taxon>
        <taxon>Lophotrochozoa</taxon>
        <taxon>Mollusca</taxon>
        <taxon>Bivalvia</taxon>
        <taxon>Autobranchia</taxon>
        <taxon>Pteriomorphia</taxon>
        <taxon>Mytilida</taxon>
        <taxon>Mytiloidea</taxon>
        <taxon>Mytilidae</taxon>
        <taxon>Mytilinae</taxon>
        <taxon>Mytilus</taxon>
    </lineage>
</organism>
<accession>A0A8S3TMG5</accession>
<dbReference type="GO" id="GO:0003964">
    <property type="term" value="F:RNA-directed DNA polymerase activity"/>
    <property type="evidence" value="ECO:0007669"/>
    <property type="project" value="UniProtKB-KW"/>
</dbReference>
<dbReference type="Proteomes" id="UP000683360">
    <property type="component" value="Unassembled WGS sequence"/>
</dbReference>
<dbReference type="PROSITE" id="PS50994">
    <property type="entry name" value="INTEGRASE"/>
    <property type="match status" value="1"/>
</dbReference>
<dbReference type="Gene3D" id="1.10.340.70">
    <property type="match status" value="1"/>
</dbReference>
<dbReference type="InterPro" id="IPR041373">
    <property type="entry name" value="RT_RNaseH"/>
</dbReference>
<feature type="compositionally biased region" description="Basic and acidic residues" evidence="7">
    <location>
        <begin position="1601"/>
        <end position="1613"/>
    </location>
</feature>
<sequence>MPAVKCPVPDCQYETDDLDAVVVAALLTTHATVHSAAAGAIVSAKVEKVKRPTVASAGSSEDWTYFVSRWKDYIQATKVSGKDLVIQLLECCDETLRRDITRSAGGSLVDKSEQEVLAAMRTLAVREENTMVARVSLHGMTQDRDETVRSFGARLRGQASVCKFTLQCTGCEQNVDYTEAILRDVLTRGLSDPDIQLDLLGDKNQDMTLEQVFKFVEAKEAGKRSASRLLDSHGAEAASSSYRRKRNANVAKDTKKYDNNKVDLCGYCGKKGHGKSAPPKIRQKECPAYGHTCKNCERDNHYESVCRSNTSKPKVKQNEESESAVFDSLCAATVSPLGKRTIQLDHHLYSQMHNTWIKRPSQPQPFINIVVKVVEDDYKQLGFQNSLVSQQRSTVIPAMADTGCQSCLAGIKVLYKIGLTKRDLIPVNMQMHAANNKGIVILGAVILRISGKGQDKNELETRQIVYITDSSDKFFLSKEACITLGIISENFPTIGEITGSVTDTSALTNDENRFTTQIDCNCPKRQSPPPTPVKLPFSPTEENVPKLQNFLLEHYKSSTFNTCEHQPLPLMEGPPLKLMIDPKATPVACHTPVPVPLHWQDDVKASLDQDVRLGVIEPVPVGEPVTWCHRMVICSKKNGKSRRTVDFQALNAHAIRETHHTQSPFHQARSVPRGKKKTVFDAWNGYHSVPIREEDRHLTTFITPWGRYRYKTAPQGYIASGDGYTRRFDEIVADVPHKTKCVDDTLLWSDDIEESFVQACHWLELCGKHGITLNPEKFHFAQDTVEFAGFEITNDSVRPCKRYLQAILDFPTPKNITDVRSWFGLVNQVSYAFSMADRLKPFRQLIKPGTPFRWDNQLETLFQETKTVIVSEIEEGVRIFDKSKPTCLATDWSKSGLGFWLFQKHCNCQKLLPFCCNEGWKITLVGSRFTHGAESRYAPVEGEALAVVDALDKARYFVLGCEELIIAVDHKPLLKIFGDRSLDQISNTRLRNLKEKTLRYKFKMMHVPGAKHRAADAVSRNPTGNNSEELKLIDDIALITEDNNQFDYLSFQTIQHNFLSSIMKDDCCDACSDEELQLAAASSINTLQSITWNMVRVATNSDDDMVKLVEIIENGMPEFRHEMPTELREFFQFREDLYTVDGVVMYKDRIVIPPALRTNVLTILHSAHQGVTSMMSRAESSVFWPGITPAITTLRNECYQCNRMAPSQPCAPPTPPVYPDYPFQCLCADFFHYKGVNYLVVVDRYSNWPIIERAHNGAQGLIDCLRRTFVTYGIPDELSSDGGPEFTASTTRQFLKVWGVHHRLSSVAFPHSNCRAEVGVKTVKRLITDNTGPNGELETDSLQRAILQYRNTPDRETRLSPAMCVFGRPIRDFIPILPGRYKPHDTWRDTLSKREEALRHRHMKVAEKLSEHTKQLPPLTIGDHVRIQNQIGANPLKWDKTGQVIEVRQFDQYVIRVDGSGRVTLRNRKFIRKYEPVNKYPERISIDTDLKLIAKQIKPVFHESSPKGKTKLSSSPSAEKNVLTEDLSTSPDEQNYEDRDSCENESYPTDIALNHSQLPNVPTATEGLKTPISQSTPLDLTQTNSSPPKEASTPIRHSSRQRKEPLWLQDYEH</sequence>
<evidence type="ECO:0000256" key="6">
    <source>
        <dbReference type="ARBA" id="ARBA00022918"/>
    </source>
</evidence>
<keyword evidence="1" id="KW-0808">Transferase</keyword>
<dbReference type="PANTHER" id="PTHR37984:SF7">
    <property type="entry name" value="INTEGRASE CATALYTIC DOMAIN-CONTAINING PROTEIN"/>
    <property type="match status" value="1"/>
</dbReference>
<feature type="domain" description="Integrase catalytic" evidence="8">
    <location>
        <begin position="1218"/>
        <end position="1369"/>
    </location>
</feature>
<dbReference type="Pfam" id="PF17921">
    <property type="entry name" value="Integrase_H2C2"/>
    <property type="match status" value="1"/>
</dbReference>
<dbReference type="InterPro" id="IPR000477">
    <property type="entry name" value="RT_dom"/>
</dbReference>
<dbReference type="InterPro" id="IPR001584">
    <property type="entry name" value="Integrase_cat-core"/>
</dbReference>
<dbReference type="FunFam" id="1.10.340.70:FF:000004">
    <property type="entry name" value="Retrovirus-related Pol polyprotein from transposon 297-like Protein"/>
    <property type="match status" value="1"/>
</dbReference>
<dbReference type="EMBL" id="CAJPWZ010002263">
    <property type="protein sequence ID" value="CAG2234707.1"/>
    <property type="molecule type" value="Genomic_DNA"/>
</dbReference>
<dbReference type="InterPro" id="IPR043128">
    <property type="entry name" value="Rev_trsase/Diguanyl_cyclase"/>
</dbReference>
<protein>
    <recommendedName>
        <fullName evidence="8">Integrase catalytic domain-containing protein</fullName>
    </recommendedName>
</protein>
<comment type="caution">
    <text evidence="9">The sequence shown here is derived from an EMBL/GenBank/DDBJ whole genome shotgun (WGS) entry which is preliminary data.</text>
</comment>
<evidence type="ECO:0000256" key="4">
    <source>
        <dbReference type="ARBA" id="ARBA00022759"/>
    </source>
</evidence>
<keyword evidence="3" id="KW-0540">Nuclease</keyword>
<dbReference type="InterPro" id="IPR041588">
    <property type="entry name" value="Integrase_H2C2"/>
</dbReference>
<feature type="region of interest" description="Disordered" evidence="7">
    <location>
        <begin position="226"/>
        <end position="253"/>
    </location>
</feature>
<dbReference type="InterPro" id="IPR050951">
    <property type="entry name" value="Retrovirus_Pol_polyprotein"/>
</dbReference>
<evidence type="ECO:0000259" key="8">
    <source>
        <dbReference type="PROSITE" id="PS50994"/>
    </source>
</evidence>
<keyword evidence="5" id="KW-0378">Hydrolase</keyword>
<keyword evidence="2" id="KW-0548">Nucleotidyltransferase</keyword>
<dbReference type="Gene3D" id="3.10.10.10">
    <property type="entry name" value="HIV Type 1 Reverse Transcriptase, subunit A, domain 1"/>
    <property type="match status" value="1"/>
</dbReference>
<dbReference type="Gene3D" id="3.30.420.10">
    <property type="entry name" value="Ribonuclease H-like superfamily/Ribonuclease H"/>
    <property type="match status" value="1"/>
</dbReference>
<dbReference type="GO" id="GO:0004519">
    <property type="term" value="F:endonuclease activity"/>
    <property type="evidence" value="ECO:0007669"/>
    <property type="project" value="UniProtKB-KW"/>
</dbReference>
<evidence type="ECO:0000256" key="1">
    <source>
        <dbReference type="ARBA" id="ARBA00022679"/>
    </source>
</evidence>
<dbReference type="SUPFAM" id="SSF53098">
    <property type="entry name" value="Ribonuclease H-like"/>
    <property type="match status" value="1"/>
</dbReference>
<dbReference type="CDD" id="cd01647">
    <property type="entry name" value="RT_LTR"/>
    <property type="match status" value="1"/>
</dbReference>
<evidence type="ECO:0000256" key="3">
    <source>
        <dbReference type="ARBA" id="ARBA00022722"/>
    </source>
</evidence>
<reference evidence="9" key="1">
    <citation type="submission" date="2021-03" db="EMBL/GenBank/DDBJ databases">
        <authorList>
            <person name="Bekaert M."/>
        </authorList>
    </citation>
    <scope>NUCLEOTIDE SEQUENCE</scope>
</reference>
<keyword evidence="10" id="KW-1185">Reference proteome</keyword>
<dbReference type="SUPFAM" id="SSF56672">
    <property type="entry name" value="DNA/RNA polymerases"/>
    <property type="match status" value="1"/>
</dbReference>
<dbReference type="Pfam" id="PF17917">
    <property type="entry name" value="RT_RNaseH"/>
    <property type="match status" value="1"/>
</dbReference>
<dbReference type="Pfam" id="PF00665">
    <property type="entry name" value="rve"/>
    <property type="match status" value="1"/>
</dbReference>
<proteinExistence type="predicted"/>
<evidence type="ECO:0000256" key="5">
    <source>
        <dbReference type="ARBA" id="ARBA00022801"/>
    </source>
</evidence>
<evidence type="ECO:0000313" key="10">
    <source>
        <dbReference type="Proteomes" id="UP000683360"/>
    </source>
</evidence>
<dbReference type="InterPro" id="IPR036397">
    <property type="entry name" value="RNaseH_sf"/>
</dbReference>
<dbReference type="GO" id="GO:0015074">
    <property type="term" value="P:DNA integration"/>
    <property type="evidence" value="ECO:0007669"/>
    <property type="project" value="InterPro"/>
</dbReference>
<dbReference type="InterPro" id="IPR012337">
    <property type="entry name" value="RNaseH-like_sf"/>
</dbReference>
<evidence type="ECO:0000313" key="9">
    <source>
        <dbReference type="EMBL" id="CAG2234707.1"/>
    </source>
</evidence>
<name>A0A8S3TMG5_MYTED</name>
<dbReference type="InterPro" id="IPR043502">
    <property type="entry name" value="DNA/RNA_pol_sf"/>
</dbReference>
<dbReference type="OrthoDB" id="6139267at2759"/>